<dbReference type="SMART" id="SM00291">
    <property type="entry name" value="ZnF_ZZ"/>
    <property type="match status" value="1"/>
</dbReference>
<dbReference type="GO" id="GO:0035973">
    <property type="term" value="P:aggrephagy"/>
    <property type="evidence" value="ECO:0007669"/>
    <property type="project" value="TreeGrafter"/>
</dbReference>
<dbReference type="GO" id="GO:0008270">
    <property type="term" value="F:zinc ion binding"/>
    <property type="evidence" value="ECO:0007669"/>
    <property type="project" value="UniProtKB-KW"/>
</dbReference>
<dbReference type="PROSITE" id="PS01357">
    <property type="entry name" value="ZF_ZZ_1"/>
    <property type="match status" value="1"/>
</dbReference>
<dbReference type="Pfam" id="PF00569">
    <property type="entry name" value="ZZ"/>
    <property type="match status" value="1"/>
</dbReference>
<feature type="region of interest" description="Disordered" evidence="5">
    <location>
        <begin position="277"/>
        <end position="319"/>
    </location>
</feature>
<dbReference type="GO" id="GO:0044753">
    <property type="term" value="C:amphisome"/>
    <property type="evidence" value="ECO:0007669"/>
    <property type="project" value="TreeGrafter"/>
</dbReference>
<evidence type="ECO:0000256" key="4">
    <source>
        <dbReference type="PROSITE-ProRule" id="PRU00228"/>
    </source>
</evidence>
<feature type="region of interest" description="Disordered" evidence="5">
    <location>
        <begin position="441"/>
        <end position="508"/>
    </location>
</feature>
<feature type="compositionally biased region" description="Low complexity" evidence="5">
    <location>
        <begin position="285"/>
        <end position="295"/>
    </location>
</feature>
<feature type="compositionally biased region" description="Polar residues" evidence="5">
    <location>
        <begin position="464"/>
        <end position="473"/>
    </location>
</feature>
<name>A0AAG5CWN9_ANOAO</name>
<feature type="compositionally biased region" description="Basic and acidic residues" evidence="5">
    <location>
        <begin position="618"/>
        <end position="631"/>
    </location>
</feature>
<dbReference type="CDD" id="cd02340">
    <property type="entry name" value="ZZ_NBR1_like"/>
    <property type="match status" value="1"/>
</dbReference>
<evidence type="ECO:0000313" key="8">
    <source>
        <dbReference type="EnsemblMetazoa" id="ENSAATROPP002888"/>
    </source>
</evidence>
<evidence type="ECO:0000259" key="7">
    <source>
        <dbReference type="PROSITE" id="PS50135"/>
    </source>
</evidence>
<protein>
    <recommendedName>
        <fullName evidence="10">ZZ-type domain-containing protein</fullName>
    </recommendedName>
</protein>
<proteinExistence type="predicted"/>
<feature type="region of interest" description="Disordered" evidence="5">
    <location>
        <begin position="679"/>
        <end position="753"/>
    </location>
</feature>
<feature type="compositionally biased region" description="Polar residues" evidence="5">
    <location>
        <begin position="371"/>
        <end position="389"/>
    </location>
</feature>
<feature type="compositionally biased region" description="Low complexity" evidence="5">
    <location>
        <begin position="567"/>
        <end position="576"/>
    </location>
</feature>
<feature type="compositionally biased region" description="Basic and acidic residues" evidence="5">
    <location>
        <begin position="679"/>
        <end position="694"/>
    </location>
</feature>
<dbReference type="GO" id="GO:0016235">
    <property type="term" value="C:aggresome"/>
    <property type="evidence" value="ECO:0007669"/>
    <property type="project" value="TreeGrafter"/>
</dbReference>
<evidence type="ECO:0000259" key="6">
    <source>
        <dbReference type="PROSITE" id="PS50030"/>
    </source>
</evidence>
<organism evidence="8 9">
    <name type="scientific">Anopheles atroparvus</name>
    <name type="common">European mosquito</name>
    <dbReference type="NCBI Taxonomy" id="41427"/>
    <lineage>
        <taxon>Eukaryota</taxon>
        <taxon>Metazoa</taxon>
        <taxon>Ecdysozoa</taxon>
        <taxon>Arthropoda</taxon>
        <taxon>Hexapoda</taxon>
        <taxon>Insecta</taxon>
        <taxon>Pterygota</taxon>
        <taxon>Neoptera</taxon>
        <taxon>Endopterygota</taxon>
        <taxon>Diptera</taxon>
        <taxon>Nematocera</taxon>
        <taxon>Culicoidea</taxon>
        <taxon>Culicidae</taxon>
        <taxon>Anophelinae</taxon>
        <taxon>Anopheles</taxon>
    </lineage>
</organism>
<dbReference type="InterPro" id="IPR000433">
    <property type="entry name" value="Znf_ZZ"/>
</dbReference>
<evidence type="ECO:0000256" key="3">
    <source>
        <dbReference type="ARBA" id="ARBA00022833"/>
    </source>
</evidence>
<dbReference type="SUPFAM" id="SSF46934">
    <property type="entry name" value="UBA-like"/>
    <property type="match status" value="1"/>
</dbReference>
<feature type="domain" description="ZZ-type" evidence="7">
    <location>
        <begin position="113"/>
        <end position="163"/>
    </location>
</feature>
<dbReference type="EnsemblMetazoa" id="ENSAATROPT003011">
    <property type="protein sequence ID" value="ENSAATROPP002888"/>
    <property type="gene ID" value="ENSAATROPG002386"/>
</dbReference>
<feature type="compositionally biased region" description="Low complexity" evidence="5">
    <location>
        <begin position="600"/>
        <end position="617"/>
    </location>
</feature>
<sequence length="799" mass="85854">MSMKIIIRIGERQHNFLLHGEDVCNTVAEVKEFCYCRFPHLETEKDLKVYWIDQDGDDICVVTDGDYRSFMAATDKEKRRLYVEGTVATQVDAPVPPVQNAPDAAVNANRPVHNCVVCDVCDQVIVGHRYRCLTCYDYDLCMTCESKYRHKDHIMLRIPRPTVSSRMQTHRVFENLEHHARELKLSPESPSQGADNGDVGGSCGRAEKSAANVVPVAKTTPRTEHRHRPTISQQGRCPGMSGFSAMRKANAAAAAMVHERAQARFREVLSRYVDPANISGTVETPSSSSSPASSANVGANVAPPSPPSTANEEMLTEAQRSLKLASEAAKVASAAAAASWNTFMGCAGMFVPVVNPSPTSSTTTMGAAENQKASPKQATSEANGGTASNASVVSGLVDEVLKHTPPELKGFLPNEDEMNRLGEKLSTLLSQLGIELNMPPAENEEATSPSGSSSNEAQKKPSDEQQVLGSRSTSSEEAKNNGEISTASLGTAAGTEQETASQSSKPTLETDSVAVGACLDGNNLVEEQKGLIEGNEECSADTSSASLLTDDDEDVLDAAQTAEQSNPPAASSSRRAVPWILVDLPDDQAEEMKKNVDKISSATSSSGPVGSTTSSTSTEKEDGSMDIKEHGEVDETALLNLLEFTKKRLEMLKKKTPIPKDDSLKHILDKVAKELEKLENDKDVQMEEERKRQIEQQSADGACVPEPTNEKKAAPVATIPSPAPSTSAPSGSNDVTIAAPRTQPAASSRTYSQRPHVNHAIHTMMTMGFSNNEGHLTQLLEAMDGDIPRALDLLMQKLS</sequence>
<dbReference type="Gene3D" id="1.10.8.10">
    <property type="entry name" value="DNA helicase RuvA subunit, C-terminal domain"/>
    <property type="match status" value="1"/>
</dbReference>
<dbReference type="GO" id="GO:0070530">
    <property type="term" value="F:K63-linked polyubiquitin modification-dependent protein binding"/>
    <property type="evidence" value="ECO:0007669"/>
    <property type="project" value="TreeGrafter"/>
</dbReference>
<dbReference type="InterPro" id="IPR052260">
    <property type="entry name" value="Autophagy_Rcpt_SigReg"/>
</dbReference>
<dbReference type="SMART" id="SM00165">
    <property type="entry name" value="UBA"/>
    <property type="match status" value="1"/>
</dbReference>
<feature type="compositionally biased region" description="Polar residues" evidence="5">
    <location>
        <begin position="482"/>
        <end position="508"/>
    </location>
</feature>
<keyword evidence="1" id="KW-0479">Metal-binding</keyword>
<keyword evidence="9" id="KW-1185">Reference proteome</keyword>
<dbReference type="PROSITE" id="PS50030">
    <property type="entry name" value="UBA"/>
    <property type="match status" value="1"/>
</dbReference>
<dbReference type="Gene3D" id="3.30.60.90">
    <property type="match status" value="1"/>
</dbReference>
<accession>A0AAG5CWN9</accession>
<dbReference type="PANTHER" id="PTHR15090:SF0">
    <property type="entry name" value="SEQUESTOSOME-1"/>
    <property type="match status" value="1"/>
</dbReference>
<feature type="domain" description="UBA" evidence="6">
    <location>
        <begin position="750"/>
        <end position="797"/>
    </location>
</feature>
<feature type="compositionally biased region" description="Polar residues" evidence="5">
    <location>
        <begin position="744"/>
        <end position="753"/>
    </location>
</feature>
<dbReference type="Proteomes" id="UP000075880">
    <property type="component" value="Unassembled WGS sequence"/>
</dbReference>
<dbReference type="Gene3D" id="3.10.20.90">
    <property type="entry name" value="Phosphatidylinositol 3-kinase Catalytic Subunit, Chain A, domain 1"/>
    <property type="match status" value="1"/>
</dbReference>
<dbReference type="PROSITE" id="PS50135">
    <property type="entry name" value="ZF_ZZ_2"/>
    <property type="match status" value="1"/>
</dbReference>
<feature type="compositionally biased region" description="Polar residues" evidence="5">
    <location>
        <begin position="446"/>
        <end position="456"/>
    </location>
</feature>
<dbReference type="InterPro" id="IPR015940">
    <property type="entry name" value="UBA"/>
</dbReference>
<feature type="region of interest" description="Disordered" evidence="5">
    <location>
        <begin position="534"/>
        <end position="631"/>
    </location>
</feature>
<dbReference type="AlphaFoldDB" id="A0AAG5CWN9"/>
<dbReference type="PANTHER" id="PTHR15090">
    <property type="entry name" value="SEQUESTOSOME 1-RELATED"/>
    <property type="match status" value="1"/>
</dbReference>
<dbReference type="SUPFAM" id="SSF57850">
    <property type="entry name" value="RING/U-box"/>
    <property type="match status" value="1"/>
</dbReference>
<keyword evidence="3" id="KW-0862">Zinc</keyword>
<evidence type="ECO:0008006" key="10">
    <source>
        <dbReference type="Google" id="ProtNLM"/>
    </source>
</evidence>
<dbReference type="GO" id="GO:0000423">
    <property type="term" value="P:mitophagy"/>
    <property type="evidence" value="ECO:0007669"/>
    <property type="project" value="TreeGrafter"/>
</dbReference>
<dbReference type="InterPro" id="IPR009060">
    <property type="entry name" value="UBA-like_sf"/>
</dbReference>
<evidence type="ECO:0000256" key="5">
    <source>
        <dbReference type="SAM" id="MobiDB-lite"/>
    </source>
</evidence>
<dbReference type="GO" id="GO:0005080">
    <property type="term" value="F:protein kinase C binding"/>
    <property type="evidence" value="ECO:0007669"/>
    <property type="project" value="TreeGrafter"/>
</dbReference>
<reference evidence="8" key="1">
    <citation type="submission" date="2024-04" db="UniProtKB">
        <authorList>
            <consortium name="EnsemblMetazoa"/>
        </authorList>
    </citation>
    <scope>IDENTIFICATION</scope>
    <source>
        <strain evidence="8">EBRO</strain>
    </source>
</reference>
<keyword evidence="2 4" id="KW-0863">Zinc-finger</keyword>
<evidence type="ECO:0000256" key="2">
    <source>
        <dbReference type="ARBA" id="ARBA00022771"/>
    </source>
</evidence>
<dbReference type="GO" id="GO:0007032">
    <property type="term" value="P:endosome organization"/>
    <property type="evidence" value="ECO:0007669"/>
    <property type="project" value="TreeGrafter"/>
</dbReference>
<evidence type="ECO:0000256" key="1">
    <source>
        <dbReference type="ARBA" id="ARBA00022723"/>
    </source>
</evidence>
<feature type="compositionally biased region" description="Low complexity" evidence="5">
    <location>
        <begin position="714"/>
        <end position="732"/>
    </location>
</feature>
<feature type="region of interest" description="Disordered" evidence="5">
    <location>
        <begin position="185"/>
        <end position="239"/>
    </location>
</feature>
<feature type="region of interest" description="Disordered" evidence="5">
    <location>
        <begin position="358"/>
        <end position="389"/>
    </location>
</feature>
<dbReference type="InterPro" id="IPR043145">
    <property type="entry name" value="Znf_ZZ_sf"/>
</dbReference>
<evidence type="ECO:0000313" key="9">
    <source>
        <dbReference type="Proteomes" id="UP000075880"/>
    </source>
</evidence>